<reference evidence="2" key="1">
    <citation type="journal article" date="2018" name="Nat. Commun.">
        <title>Diversity and evolution of the emerging Pandoraviridae family.</title>
        <authorList>
            <person name="Legendre M."/>
            <person name="Fabre E."/>
            <person name="Poirot O."/>
            <person name="Jeudy S."/>
            <person name="Lartigue A."/>
            <person name="Alempic J.M."/>
            <person name="Beucher L."/>
            <person name="Philippe N."/>
            <person name="Bertaux L."/>
            <person name="Christo-Foroux E."/>
            <person name="Labadie K."/>
            <person name="Coute Y."/>
            <person name="Abergel C."/>
            <person name="Claverie J.M."/>
        </authorList>
    </citation>
    <scope>NUCLEOTIDE SEQUENCE [LARGE SCALE GENOMIC DNA]</scope>
    <source>
        <strain evidence="2">Quercus</strain>
    </source>
</reference>
<accession>A0A2U7U7Z4</accession>
<dbReference type="GeneID" id="36843699"/>
<dbReference type="KEGG" id="vg:36843699"/>
<proteinExistence type="predicted"/>
<protein>
    <submittedName>
        <fullName evidence="2">Uncharacterized protein</fullName>
    </submittedName>
</protein>
<gene>
    <name evidence="2" type="ORF">pqer_cds_136</name>
</gene>
<dbReference type="Proteomes" id="UP000248852">
    <property type="component" value="Segment"/>
</dbReference>
<organism evidence="2">
    <name type="scientific">Pandoravirus quercus</name>
    <dbReference type="NCBI Taxonomy" id="2107709"/>
    <lineage>
        <taxon>Viruses</taxon>
        <taxon>Pandoravirus</taxon>
    </lineage>
</organism>
<feature type="compositionally biased region" description="Basic and acidic residues" evidence="1">
    <location>
        <begin position="24"/>
        <end position="34"/>
    </location>
</feature>
<sequence>MEEPEWPSRRRPRAETPTQPDVEEPPRRRPRIDYQQRFGLVLGRPAPTMGTTETSEVMRPPRETAPPTPSLPIDEWSLVEALPREVLVELLERMLVLGRGAQVIGLCGSNRDIQHICQETTINARALGLPLAANRYSIINAARALAFAIYARRCILWAWLLAAQRIVDVNAQRGPRMPAQRERIGQRLNELAEHVNLDRVSYNDLLLWATSHSPNTMPRKAQHIIDSDHTRPYLWRQLIARAYGVPTGPTPYGMASLLYADPSDPQSTLVALDSSHDPLPSHATLLDEVGTNDAIRAGWLPANFLRLGPDQRQALVQTPEYAAHARERIVGALDQALRDAERARSAAQPGQTSDSARLTEPDCARRLFDLFDVRVFVAPGRLRLSHYAAIRLRPADVWPFDPTNYWTL</sequence>
<feature type="region of interest" description="Disordered" evidence="1">
    <location>
        <begin position="1"/>
        <end position="70"/>
    </location>
</feature>
<dbReference type="EMBL" id="MG011689">
    <property type="protein sequence ID" value="AVK74558.1"/>
    <property type="molecule type" value="Genomic_DNA"/>
</dbReference>
<dbReference type="RefSeq" id="YP_009482827.1">
    <property type="nucleotide sequence ID" value="NC_037667.1"/>
</dbReference>
<evidence type="ECO:0000256" key="1">
    <source>
        <dbReference type="SAM" id="MobiDB-lite"/>
    </source>
</evidence>
<evidence type="ECO:0000313" key="2">
    <source>
        <dbReference type="EMBL" id="AVK74558.1"/>
    </source>
</evidence>
<name>A0A2U7U7Z4_9VIRU</name>